<dbReference type="Pfam" id="PF10671">
    <property type="entry name" value="TcpQ"/>
    <property type="match status" value="1"/>
</dbReference>
<name>A0A9D2HDM5_9BACT</name>
<comment type="caution">
    <text evidence="4">The sequence shown here is derived from an EMBL/GenBank/DDBJ whole genome shotgun (WGS) entry which is preliminary data.</text>
</comment>
<reference evidence="4" key="2">
    <citation type="submission" date="2021-04" db="EMBL/GenBank/DDBJ databases">
        <authorList>
            <person name="Gilroy R."/>
        </authorList>
    </citation>
    <scope>NUCLEOTIDE SEQUENCE</scope>
    <source>
        <strain evidence="4">CHK186-16707</strain>
    </source>
</reference>
<evidence type="ECO:0000313" key="5">
    <source>
        <dbReference type="Proteomes" id="UP000824225"/>
    </source>
</evidence>
<dbReference type="Proteomes" id="UP000824225">
    <property type="component" value="Unassembled WGS sequence"/>
</dbReference>
<proteinExistence type="predicted"/>
<evidence type="ECO:0000259" key="3">
    <source>
        <dbReference type="Pfam" id="PF10671"/>
    </source>
</evidence>
<feature type="region of interest" description="Disordered" evidence="1">
    <location>
        <begin position="171"/>
        <end position="191"/>
    </location>
</feature>
<dbReference type="AlphaFoldDB" id="A0A9D2HDM5"/>
<organism evidence="4 5">
    <name type="scientific">Candidatus Mailhella merdigallinarum</name>
    <dbReference type="NCBI Taxonomy" id="2838658"/>
    <lineage>
        <taxon>Bacteria</taxon>
        <taxon>Pseudomonadati</taxon>
        <taxon>Thermodesulfobacteriota</taxon>
        <taxon>Desulfovibrionia</taxon>
        <taxon>Desulfovibrionales</taxon>
        <taxon>Desulfovibrionaceae</taxon>
        <taxon>Mailhella</taxon>
    </lineage>
</organism>
<dbReference type="EMBL" id="DXAN01000026">
    <property type="protein sequence ID" value="HJA09193.1"/>
    <property type="molecule type" value="Genomic_DNA"/>
</dbReference>
<evidence type="ECO:0000256" key="2">
    <source>
        <dbReference type="SAM" id="SignalP"/>
    </source>
</evidence>
<accession>A0A9D2HDM5</accession>
<evidence type="ECO:0000313" key="4">
    <source>
        <dbReference type="EMBL" id="HJA09193.1"/>
    </source>
</evidence>
<feature type="signal peptide" evidence="2">
    <location>
        <begin position="1"/>
        <end position="19"/>
    </location>
</feature>
<dbReference type="PROSITE" id="PS51257">
    <property type="entry name" value="PROKAR_LIPOPROTEIN"/>
    <property type="match status" value="1"/>
</dbReference>
<keyword evidence="2" id="KW-0732">Signal</keyword>
<feature type="chain" id="PRO_5038409788" evidence="2">
    <location>
        <begin position="20"/>
        <end position="390"/>
    </location>
</feature>
<dbReference type="InterPro" id="IPR018927">
    <property type="entry name" value="Pilus_synth_Q_C"/>
</dbReference>
<feature type="domain" description="Toxin co-regulated pilus biosynthesis protein Q C-terminal" evidence="3">
    <location>
        <begin position="313"/>
        <end position="389"/>
    </location>
</feature>
<gene>
    <name evidence="4" type="ORF">H9962_08410</name>
</gene>
<evidence type="ECO:0000256" key="1">
    <source>
        <dbReference type="SAM" id="MobiDB-lite"/>
    </source>
</evidence>
<reference evidence="4" key="1">
    <citation type="journal article" date="2021" name="PeerJ">
        <title>Extensive microbial diversity within the chicken gut microbiome revealed by metagenomics and culture.</title>
        <authorList>
            <person name="Gilroy R."/>
            <person name="Ravi A."/>
            <person name="Getino M."/>
            <person name="Pursley I."/>
            <person name="Horton D.L."/>
            <person name="Alikhan N.F."/>
            <person name="Baker D."/>
            <person name="Gharbi K."/>
            <person name="Hall N."/>
            <person name="Watson M."/>
            <person name="Adriaenssens E.M."/>
            <person name="Foster-Nyarko E."/>
            <person name="Jarju S."/>
            <person name="Secka A."/>
            <person name="Antonio M."/>
            <person name="Oren A."/>
            <person name="Chaudhuri R.R."/>
            <person name="La Ragione R."/>
            <person name="Hildebrand F."/>
            <person name="Pallen M.J."/>
        </authorList>
    </citation>
    <scope>NUCLEOTIDE SEQUENCE</scope>
    <source>
        <strain evidence="4">CHK186-16707</strain>
    </source>
</reference>
<protein>
    <submittedName>
        <fullName evidence="4">Toxin co-regulated pilus biosynthesis Q family protein</fullName>
    </submittedName>
</protein>
<sequence>MKNLFLYFLPLLFSGCALHYPAPESYDTLSAVHADQVKSLAAAVSERISARYPQRLVYVAESRGDGMFGDALRYALGRNNALAMNREMADLSVIYALGELDGDGYLNLRFSDGAAMAQSFAMQPSVADVPSAGPSSAYSPAVYQVPPRKTGALPTQTTVPEITEASLALSALPSPESPSKEETLPNTGGQNQPLRLAVLSHLPPTWKYTIPDVSKREIRVSWPEDASWRTAISMAAEQAGCRAEFDEDARRVRVVTISATLPASSVAPAIPNNAEDGQAVPAALADAHIAATPVMPDEPESPLVLSPMPAPDEWSLSPGSLCAQLQTWADRGGYQLVWKASHDLNMEVRANFRGGFLEALRQLFQGLHKSGNALRVTIYTANHVIEIAED</sequence>